<organism evidence="1 2">
    <name type="scientific">Diceros bicornis minor</name>
    <name type="common">South-central black rhinoceros</name>
    <dbReference type="NCBI Taxonomy" id="77932"/>
    <lineage>
        <taxon>Eukaryota</taxon>
        <taxon>Metazoa</taxon>
        <taxon>Chordata</taxon>
        <taxon>Craniata</taxon>
        <taxon>Vertebrata</taxon>
        <taxon>Euteleostomi</taxon>
        <taxon>Mammalia</taxon>
        <taxon>Eutheria</taxon>
        <taxon>Laurasiatheria</taxon>
        <taxon>Perissodactyla</taxon>
        <taxon>Rhinocerotidae</taxon>
        <taxon>Diceros</taxon>
    </lineage>
</organism>
<keyword evidence="2" id="KW-1185">Reference proteome</keyword>
<evidence type="ECO:0000313" key="2">
    <source>
        <dbReference type="Proteomes" id="UP000551758"/>
    </source>
</evidence>
<proteinExistence type="predicted"/>
<protein>
    <submittedName>
        <fullName evidence="1">Uncharacterized protein</fullName>
    </submittedName>
</protein>
<dbReference type="AlphaFoldDB" id="A0A7J7EWE7"/>
<comment type="caution">
    <text evidence="1">The sequence shown here is derived from an EMBL/GenBank/DDBJ whole genome shotgun (WGS) entry which is preliminary data.</text>
</comment>
<evidence type="ECO:0000313" key="1">
    <source>
        <dbReference type="EMBL" id="KAF5919776.1"/>
    </source>
</evidence>
<name>A0A7J7EWE7_DICBM</name>
<dbReference type="EMBL" id="JACDTQ010002236">
    <property type="protein sequence ID" value="KAF5919776.1"/>
    <property type="molecule type" value="Genomic_DNA"/>
</dbReference>
<accession>A0A7J7EWE7</accession>
<dbReference type="Proteomes" id="UP000551758">
    <property type="component" value="Unassembled WGS sequence"/>
</dbReference>
<sequence>MKPPVFVVDAFTVKTFYDELDENLYQKIHRKWTSLKTTLRKILALKKMVYAGKWTPSLWSRYTGFCRYSNAAHQSQRYLEKVISGKPEGEPVESAAS</sequence>
<reference evidence="1 2" key="1">
    <citation type="journal article" date="2020" name="Mol. Biol. Evol.">
        <title>Interspecific Gene Flow and the Evolution of Specialization in Black and White Rhinoceros.</title>
        <authorList>
            <person name="Moodley Y."/>
            <person name="Westbury M.V."/>
            <person name="Russo I.M."/>
            <person name="Gopalakrishnan S."/>
            <person name="Rakotoarivelo A."/>
            <person name="Olsen R.A."/>
            <person name="Prost S."/>
            <person name="Tunstall T."/>
            <person name="Ryder O.A."/>
            <person name="Dalen L."/>
            <person name="Bruford M.W."/>
        </authorList>
    </citation>
    <scope>NUCLEOTIDE SEQUENCE [LARGE SCALE GENOMIC DNA]</scope>
    <source>
        <strain evidence="1">SBR-YM</strain>
        <tissue evidence="1">Skin</tissue>
    </source>
</reference>
<gene>
    <name evidence="1" type="ORF">HPG69_009845</name>
</gene>